<feature type="compositionally biased region" description="Polar residues" evidence="1">
    <location>
        <begin position="208"/>
        <end position="222"/>
    </location>
</feature>
<reference evidence="2" key="1">
    <citation type="submission" date="2002-09" db="EMBL/GenBank/DDBJ databases">
        <title>Oryza sativa nipponbare(GA3) genomic DNA, chromosome 9, PAC clone:P0027G10.</title>
        <authorList>
            <person name="Sasaki T."/>
            <person name="Matsumoto T."/>
            <person name="Katayose Y."/>
        </authorList>
    </citation>
    <scope>NUCLEOTIDE SEQUENCE</scope>
</reference>
<feature type="compositionally biased region" description="Basic and acidic residues" evidence="1">
    <location>
        <begin position="30"/>
        <end position="51"/>
    </location>
</feature>
<gene>
    <name evidence="3" type="ORF">OSJNBa0041C07.53</name>
    <name evidence="2" type="ORF">P0027G10.8</name>
</gene>
<feature type="compositionally biased region" description="Low complexity" evidence="1">
    <location>
        <begin position="172"/>
        <end position="193"/>
    </location>
</feature>
<protein>
    <submittedName>
        <fullName evidence="3">Uncharacterized protein</fullName>
    </submittedName>
</protein>
<name>Q6H4N7_ORYSJ</name>
<organism evidence="3 4">
    <name type="scientific">Oryza sativa subsp. japonica</name>
    <name type="common">Rice</name>
    <dbReference type="NCBI Taxonomy" id="39947"/>
    <lineage>
        <taxon>Eukaryota</taxon>
        <taxon>Viridiplantae</taxon>
        <taxon>Streptophyta</taxon>
        <taxon>Embryophyta</taxon>
        <taxon>Tracheophyta</taxon>
        <taxon>Spermatophyta</taxon>
        <taxon>Magnoliopsida</taxon>
        <taxon>Liliopsida</taxon>
        <taxon>Poales</taxon>
        <taxon>Poaceae</taxon>
        <taxon>BOP clade</taxon>
        <taxon>Oryzoideae</taxon>
        <taxon>Oryzeae</taxon>
        <taxon>Oryzinae</taxon>
        <taxon>Oryza</taxon>
        <taxon>Oryza sativa</taxon>
    </lineage>
</organism>
<feature type="region of interest" description="Disordered" evidence="1">
    <location>
        <begin position="167"/>
        <end position="250"/>
    </location>
</feature>
<accession>Q6H4N7</accession>
<reference evidence="4" key="4">
    <citation type="journal article" date="2008" name="Nucleic Acids Res.">
        <title>The rice annotation project database (RAP-DB): 2008 update.</title>
        <authorList>
            <consortium name="The rice annotation project (RAP)"/>
        </authorList>
    </citation>
    <scope>GENOME REANNOTATION</scope>
    <source>
        <strain evidence="4">cv. Nipponbare</strain>
    </source>
</reference>
<reference evidence="4" key="3">
    <citation type="journal article" date="2005" name="Nature">
        <title>The map-based sequence of the rice genome.</title>
        <authorList>
            <consortium name="International rice genome sequencing project (IRGSP)"/>
            <person name="Matsumoto T."/>
            <person name="Wu J."/>
            <person name="Kanamori H."/>
            <person name="Katayose Y."/>
            <person name="Fujisawa M."/>
            <person name="Namiki N."/>
            <person name="Mizuno H."/>
            <person name="Yamamoto K."/>
            <person name="Antonio B.A."/>
            <person name="Baba T."/>
            <person name="Sakata K."/>
            <person name="Nagamura Y."/>
            <person name="Aoki H."/>
            <person name="Arikawa K."/>
            <person name="Arita K."/>
            <person name="Bito T."/>
            <person name="Chiden Y."/>
            <person name="Fujitsuka N."/>
            <person name="Fukunaka R."/>
            <person name="Hamada M."/>
            <person name="Harada C."/>
            <person name="Hayashi A."/>
            <person name="Hijishita S."/>
            <person name="Honda M."/>
            <person name="Hosokawa S."/>
            <person name="Ichikawa Y."/>
            <person name="Idonuma A."/>
            <person name="Iijima M."/>
            <person name="Ikeda M."/>
            <person name="Ikeno M."/>
            <person name="Ito K."/>
            <person name="Ito S."/>
            <person name="Ito T."/>
            <person name="Ito Y."/>
            <person name="Ito Y."/>
            <person name="Iwabuchi A."/>
            <person name="Kamiya K."/>
            <person name="Karasawa W."/>
            <person name="Kurita K."/>
            <person name="Katagiri S."/>
            <person name="Kikuta A."/>
            <person name="Kobayashi H."/>
            <person name="Kobayashi N."/>
            <person name="Machita K."/>
            <person name="Maehara T."/>
            <person name="Masukawa M."/>
            <person name="Mizubayashi T."/>
            <person name="Mukai Y."/>
            <person name="Nagasaki H."/>
            <person name="Nagata Y."/>
            <person name="Naito S."/>
            <person name="Nakashima M."/>
            <person name="Nakama Y."/>
            <person name="Nakamichi Y."/>
            <person name="Nakamura M."/>
            <person name="Meguro A."/>
            <person name="Negishi M."/>
            <person name="Ohta I."/>
            <person name="Ohta T."/>
            <person name="Okamoto M."/>
            <person name="Ono N."/>
            <person name="Saji S."/>
            <person name="Sakaguchi M."/>
            <person name="Sakai K."/>
            <person name="Shibata M."/>
            <person name="Shimokawa T."/>
            <person name="Song J."/>
            <person name="Takazaki Y."/>
            <person name="Terasawa K."/>
            <person name="Tsugane M."/>
            <person name="Tsuji K."/>
            <person name="Ueda S."/>
            <person name="Waki K."/>
            <person name="Yamagata H."/>
            <person name="Yamamoto M."/>
            <person name="Yamamoto S."/>
            <person name="Yamane H."/>
            <person name="Yoshiki S."/>
            <person name="Yoshihara R."/>
            <person name="Yukawa K."/>
            <person name="Zhong H."/>
            <person name="Yano M."/>
            <person name="Yuan Q."/>
            <person name="Ouyang S."/>
            <person name="Liu J."/>
            <person name="Jones K.M."/>
            <person name="Gansberger K."/>
            <person name="Moffat K."/>
            <person name="Hill J."/>
            <person name="Bera J."/>
            <person name="Fadrosh D."/>
            <person name="Jin S."/>
            <person name="Johri S."/>
            <person name="Kim M."/>
            <person name="Overton L."/>
            <person name="Reardon M."/>
            <person name="Tsitrin T."/>
            <person name="Vuong H."/>
            <person name="Weaver B."/>
            <person name="Ciecko A."/>
            <person name="Tallon L."/>
            <person name="Jackson J."/>
            <person name="Pai G."/>
            <person name="Aken S.V."/>
            <person name="Utterback T."/>
            <person name="Reidmuller S."/>
            <person name="Feldblyum T."/>
            <person name="Hsiao J."/>
            <person name="Zismann V."/>
            <person name="Iobst S."/>
            <person name="de Vazeille A.R."/>
            <person name="Buell C.R."/>
            <person name="Ying K."/>
            <person name="Li Y."/>
            <person name="Lu T."/>
            <person name="Huang Y."/>
            <person name="Zhao Q."/>
            <person name="Feng Q."/>
            <person name="Zhang L."/>
            <person name="Zhu J."/>
            <person name="Weng Q."/>
            <person name="Mu J."/>
            <person name="Lu Y."/>
            <person name="Fan D."/>
            <person name="Liu Y."/>
            <person name="Guan J."/>
            <person name="Zhang Y."/>
            <person name="Yu S."/>
            <person name="Liu X."/>
            <person name="Zhang Y."/>
            <person name="Hong G."/>
            <person name="Han B."/>
            <person name="Choisne N."/>
            <person name="Demange N."/>
            <person name="Orjeda G."/>
            <person name="Samain S."/>
            <person name="Cattolico L."/>
            <person name="Pelletier E."/>
            <person name="Couloux A."/>
            <person name="Segurens B."/>
            <person name="Wincker P."/>
            <person name="D'Hont A."/>
            <person name="Scarpelli C."/>
            <person name="Weissenbach J."/>
            <person name="Salanoubat M."/>
            <person name="Quetier F."/>
            <person name="Yu Y."/>
            <person name="Kim H.R."/>
            <person name="Rambo T."/>
            <person name="Currie J."/>
            <person name="Collura K."/>
            <person name="Luo M."/>
            <person name="Yang T."/>
            <person name="Ammiraju J.S.S."/>
            <person name="Engler F."/>
            <person name="Soderlund C."/>
            <person name="Wing R.A."/>
            <person name="Palmer L.E."/>
            <person name="de la Bastide M."/>
            <person name="Spiegel L."/>
            <person name="Nascimento L."/>
            <person name="Zutavern T."/>
            <person name="O'Shaughnessy A."/>
            <person name="Dike S."/>
            <person name="Dedhia N."/>
            <person name="Preston R."/>
            <person name="Balija V."/>
            <person name="McCombie W.R."/>
            <person name="Chow T."/>
            <person name="Chen H."/>
            <person name="Chung M."/>
            <person name="Chen C."/>
            <person name="Shaw J."/>
            <person name="Wu H."/>
            <person name="Hsiao K."/>
            <person name="Chao Y."/>
            <person name="Chu M."/>
            <person name="Cheng C."/>
            <person name="Hour A."/>
            <person name="Lee P."/>
            <person name="Lin S."/>
            <person name="Lin Y."/>
            <person name="Liou J."/>
            <person name="Liu S."/>
            <person name="Hsing Y."/>
            <person name="Raghuvanshi S."/>
            <person name="Mohanty A."/>
            <person name="Bharti A.K."/>
            <person name="Gaur A."/>
            <person name="Gupta V."/>
            <person name="Kumar D."/>
            <person name="Ravi V."/>
            <person name="Vij S."/>
            <person name="Kapur A."/>
            <person name="Khurana P."/>
            <person name="Khurana P."/>
            <person name="Khurana J.P."/>
            <person name="Tyagi A.K."/>
            <person name="Gaikwad K."/>
            <person name="Singh A."/>
            <person name="Dalal V."/>
            <person name="Srivastava S."/>
            <person name="Dixit A."/>
            <person name="Pal A.K."/>
            <person name="Ghazi I.A."/>
            <person name="Yadav M."/>
            <person name="Pandit A."/>
            <person name="Bhargava A."/>
            <person name="Sureshbabu K."/>
            <person name="Batra K."/>
            <person name="Sharma T.R."/>
            <person name="Mohapatra T."/>
            <person name="Singh N.K."/>
            <person name="Messing J."/>
            <person name="Nelson A.B."/>
            <person name="Fuks G."/>
            <person name="Kavchok S."/>
            <person name="Keizer G."/>
            <person name="Linton E."/>
            <person name="Llaca V."/>
            <person name="Song R."/>
            <person name="Tanyolac B."/>
            <person name="Young S."/>
            <person name="Ho-Il K."/>
            <person name="Hahn J.H."/>
            <person name="Sangsakoo G."/>
            <person name="Vanavichit A."/>
            <person name="de Mattos Luiz.A.T."/>
            <person name="Zimmer P.D."/>
            <person name="Malone G."/>
            <person name="Dellagostin O."/>
            <person name="de Oliveira A.C."/>
            <person name="Bevan M."/>
            <person name="Bancroft I."/>
            <person name="Minx P."/>
            <person name="Cordum H."/>
            <person name="Wilson R."/>
            <person name="Cheng Z."/>
            <person name="Jin W."/>
            <person name="Jiang J."/>
            <person name="Leong S.A."/>
            <person name="Iwama H."/>
            <person name="Gojobori T."/>
            <person name="Itoh T."/>
            <person name="Niimura Y."/>
            <person name="Fujii Y."/>
            <person name="Habara T."/>
            <person name="Sakai H."/>
            <person name="Sato Y."/>
            <person name="Wilson G."/>
            <person name="Kumar K."/>
            <person name="McCouch S."/>
            <person name="Juretic N."/>
            <person name="Hoen D."/>
            <person name="Wright S."/>
            <person name="Bruskiewich R."/>
            <person name="Bureau T."/>
            <person name="Miyao A."/>
            <person name="Hirochika H."/>
            <person name="Nishikawa T."/>
            <person name="Kadowaki K."/>
            <person name="Sugiura M."/>
            <person name="Burr B."/>
            <person name="Sasaki T."/>
        </authorList>
    </citation>
    <scope>NUCLEOTIDE SEQUENCE [LARGE SCALE GENOMIC DNA]</scope>
    <source>
        <strain evidence="4">cv. Nipponbare</strain>
    </source>
</reference>
<sequence length="250" mass="26869">MPKIGSITLVDEELDAPLPGAPTVETNFRQYEKGKVPKSLKERDRSNRGEAARNATALAAKAREAVAEGGSSWKTLEEMLATVCLRSEPSETPRSSPIAPCAPIDPESSFPIVESNLQSSGAELYVVDEDNSVSSFVDRRTPESIREIDLLPDDAVADLRTIASRMAASRLSAPPSVGSTSSGSASATNSASSERPSRPRYAAGSAQPMHSQWHGSAVTSQGRRCEKKEEVGKRDEMDEKHNDSDMVLIL</sequence>
<evidence type="ECO:0000313" key="3">
    <source>
        <dbReference type="EMBL" id="BAD26312.1"/>
    </source>
</evidence>
<evidence type="ECO:0000256" key="1">
    <source>
        <dbReference type="SAM" id="MobiDB-lite"/>
    </source>
</evidence>
<evidence type="ECO:0000313" key="2">
    <source>
        <dbReference type="EMBL" id="BAD26078.1"/>
    </source>
</evidence>
<dbReference type="EMBL" id="AP005838">
    <property type="protein sequence ID" value="BAD26312.1"/>
    <property type="molecule type" value="Genomic_DNA"/>
</dbReference>
<dbReference type="Proteomes" id="UP000000763">
    <property type="component" value="Chromosome 9"/>
</dbReference>
<dbReference type="EMBL" id="AP005702">
    <property type="protein sequence ID" value="BAD26078.1"/>
    <property type="molecule type" value="Genomic_DNA"/>
</dbReference>
<proteinExistence type="predicted"/>
<evidence type="ECO:0000313" key="4">
    <source>
        <dbReference type="Proteomes" id="UP000000763"/>
    </source>
</evidence>
<feature type="region of interest" description="Disordered" evidence="1">
    <location>
        <begin position="1"/>
        <end position="54"/>
    </location>
</feature>
<dbReference type="AlphaFoldDB" id="Q6H4N7"/>
<reference evidence="3" key="2">
    <citation type="submission" date="2002-10" db="EMBL/GenBank/DDBJ databases">
        <title>Oryza sativa nipponbare(GA3) genomic DNA, chromosome 9, BAC clone:OSJNBa0041C07.</title>
        <authorList>
            <person name="Sasaki T."/>
            <person name="Matsumoto T."/>
            <person name="Katayose Y."/>
        </authorList>
    </citation>
    <scope>NUCLEOTIDE SEQUENCE</scope>
</reference>
<feature type="compositionally biased region" description="Basic and acidic residues" evidence="1">
    <location>
        <begin position="223"/>
        <end position="244"/>
    </location>
</feature>